<comment type="similarity">
    <text evidence="4 9">Belongs to the peptidase C15 family.</text>
</comment>
<dbReference type="Pfam" id="PF01470">
    <property type="entry name" value="Peptidase_C15"/>
    <property type="match status" value="1"/>
</dbReference>
<dbReference type="CDD" id="cd00501">
    <property type="entry name" value="Peptidase_C15"/>
    <property type="match status" value="1"/>
</dbReference>
<dbReference type="InterPro" id="IPR016125">
    <property type="entry name" value="Peptidase_C15-like"/>
</dbReference>
<dbReference type="NCBIfam" id="TIGR00504">
    <property type="entry name" value="pyro_pdase"/>
    <property type="match status" value="1"/>
</dbReference>
<dbReference type="Proteomes" id="UP000578091">
    <property type="component" value="Unassembled WGS sequence"/>
</dbReference>
<keyword evidence="7 9" id="KW-0378">Hydrolase</keyword>
<evidence type="ECO:0000256" key="10">
    <source>
        <dbReference type="PROSITE-ProRule" id="PRU10076"/>
    </source>
</evidence>
<feature type="active site" evidence="9 11">
    <location>
        <position position="143"/>
    </location>
</feature>
<evidence type="ECO:0000256" key="3">
    <source>
        <dbReference type="ARBA" id="ARBA00004496"/>
    </source>
</evidence>
<dbReference type="GO" id="GO:0006508">
    <property type="term" value="P:proteolysis"/>
    <property type="evidence" value="ECO:0007669"/>
    <property type="project" value="UniProtKB-KW"/>
</dbReference>
<feature type="active site" evidence="9 10">
    <location>
        <position position="80"/>
    </location>
</feature>
<evidence type="ECO:0000256" key="4">
    <source>
        <dbReference type="ARBA" id="ARBA00006641"/>
    </source>
</evidence>
<comment type="catalytic activity">
    <reaction evidence="1 9 10">
        <text>Release of an N-terminal pyroglutamyl group from a polypeptide, the second amino acid generally not being Pro.</text>
        <dbReference type="EC" id="3.4.19.3"/>
    </reaction>
</comment>
<comment type="subcellular location">
    <subcellularLocation>
        <location evidence="3 9">Cytoplasm</location>
    </subcellularLocation>
</comment>
<organism evidence="12 13">
    <name type="scientific">Luteimonas salinisoli</name>
    <dbReference type="NCBI Taxonomy" id="2752307"/>
    <lineage>
        <taxon>Bacteria</taxon>
        <taxon>Pseudomonadati</taxon>
        <taxon>Pseudomonadota</taxon>
        <taxon>Gammaproteobacteria</taxon>
        <taxon>Lysobacterales</taxon>
        <taxon>Lysobacteraceae</taxon>
        <taxon>Luteimonas</taxon>
    </lineage>
</organism>
<keyword evidence="6 9" id="KW-0645">Protease</keyword>
<dbReference type="GO" id="GO:0016920">
    <property type="term" value="F:pyroglutamyl-peptidase activity"/>
    <property type="evidence" value="ECO:0007669"/>
    <property type="project" value="UniProtKB-UniRule"/>
</dbReference>
<dbReference type="InterPro" id="IPR029762">
    <property type="entry name" value="PGP-I_bact-type"/>
</dbReference>
<proteinExistence type="inferred from homology"/>
<dbReference type="InterPro" id="IPR036440">
    <property type="entry name" value="Peptidase_C15-like_sf"/>
</dbReference>
<dbReference type="InterPro" id="IPR033694">
    <property type="entry name" value="PGPEP1_Cys_AS"/>
</dbReference>
<keyword evidence="5 9" id="KW-0963">Cytoplasm</keyword>
<dbReference type="HAMAP" id="MF_00417">
    <property type="entry name" value="Pyrrolid_peptidase"/>
    <property type="match status" value="1"/>
</dbReference>
<dbReference type="AlphaFoldDB" id="A0A853JAV6"/>
<evidence type="ECO:0000256" key="2">
    <source>
        <dbReference type="ARBA" id="ARBA00002280"/>
    </source>
</evidence>
<dbReference type="Gene3D" id="3.40.630.20">
    <property type="entry name" value="Peptidase C15, pyroglutamyl peptidase I-like"/>
    <property type="match status" value="1"/>
</dbReference>
<dbReference type="InterPro" id="IPR000816">
    <property type="entry name" value="Peptidase_C15"/>
</dbReference>
<dbReference type="SUPFAM" id="SSF53182">
    <property type="entry name" value="Pyrrolidone carboxyl peptidase (pyroglutamate aminopeptidase)"/>
    <property type="match status" value="1"/>
</dbReference>
<evidence type="ECO:0000256" key="5">
    <source>
        <dbReference type="ARBA" id="ARBA00022490"/>
    </source>
</evidence>
<dbReference type="PIRSF" id="PIRSF015592">
    <property type="entry name" value="Prld-crbxl_pptds"/>
    <property type="match status" value="1"/>
</dbReference>
<dbReference type="PROSITE" id="PS01333">
    <property type="entry name" value="PYRASE_GLU"/>
    <property type="match status" value="1"/>
</dbReference>
<dbReference type="EC" id="3.4.19.3" evidence="9"/>
<evidence type="ECO:0000313" key="12">
    <source>
        <dbReference type="EMBL" id="NZA25902.1"/>
    </source>
</evidence>
<dbReference type="FunFam" id="3.40.630.20:FF:000001">
    <property type="entry name" value="Pyrrolidone-carboxylate peptidase"/>
    <property type="match status" value="1"/>
</dbReference>
<keyword evidence="13" id="KW-1185">Reference proteome</keyword>
<dbReference type="GO" id="GO:0005829">
    <property type="term" value="C:cytosol"/>
    <property type="evidence" value="ECO:0007669"/>
    <property type="project" value="InterPro"/>
</dbReference>
<feature type="active site" evidence="9">
    <location>
        <position position="165"/>
    </location>
</feature>
<dbReference type="InterPro" id="IPR033693">
    <property type="entry name" value="PGPEP1_Glu_AS"/>
</dbReference>
<evidence type="ECO:0000256" key="7">
    <source>
        <dbReference type="ARBA" id="ARBA00022801"/>
    </source>
</evidence>
<dbReference type="PANTHER" id="PTHR23402:SF1">
    <property type="entry name" value="PYROGLUTAMYL-PEPTIDASE I"/>
    <property type="match status" value="1"/>
</dbReference>
<evidence type="ECO:0000256" key="6">
    <source>
        <dbReference type="ARBA" id="ARBA00022670"/>
    </source>
</evidence>
<accession>A0A853JAV6</accession>
<dbReference type="PANTHER" id="PTHR23402">
    <property type="entry name" value="PROTEASE FAMILY C15 PYROGLUTAMYL-PEPTIDASE I-RELATED"/>
    <property type="match status" value="1"/>
</dbReference>
<dbReference type="EMBL" id="JACCKA010000042">
    <property type="protein sequence ID" value="NZA25902.1"/>
    <property type="molecule type" value="Genomic_DNA"/>
</dbReference>
<reference evidence="12 13" key="1">
    <citation type="submission" date="2020-07" db="EMBL/GenBank/DDBJ databases">
        <title>Luteimonas sp. SJ-92.</title>
        <authorList>
            <person name="Huang X.-X."/>
            <person name="Xu L."/>
            <person name="Sun J.-Q."/>
        </authorList>
    </citation>
    <scope>NUCLEOTIDE SEQUENCE [LARGE SCALE GENOMIC DNA]</scope>
    <source>
        <strain evidence="12 13">SJ-92</strain>
    </source>
</reference>
<protein>
    <recommendedName>
        <fullName evidence="9">Pyrrolidone-carboxylate peptidase</fullName>
        <ecNumber evidence="9">3.4.19.3</ecNumber>
    </recommendedName>
    <alternativeName>
        <fullName evidence="9">5-oxoprolyl-peptidase</fullName>
    </alternativeName>
    <alternativeName>
        <fullName evidence="9">Pyroglutamyl-peptidase I</fullName>
        <shortName evidence="9">PGP-I</shortName>
        <shortName evidence="9">Pyrase</shortName>
    </alternativeName>
</protein>
<comment type="function">
    <text evidence="2 9">Removes 5-oxoproline from various penultimate amino acid residues except L-proline.</text>
</comment>
<keyword evidence="8 9" id="KW-0788">Thiol protease</keyword>
<comment type="subunit">
    <text evidence="9">Homotetramer.</text>
</comment>
<evidence type="ECO:0000313" key="13">
    <source>
        <dbReference type="Proteomes" id="UP000578091"/>
    </source>
</evidence>
<comment type="caution">
    <text evidence="12">The sequence shown here is derived from an EMBL/GenBank/DDBJ whole genome shotgun (WGS) entry which is preliminary data.</text>
</comment>
<evidence type="ECO:0000256" key="9">
    <source>
        <dbReference type="HAMAP-Rule" id="MF_00417"/>
    </source>
</evidence>
<dbReference type="NCBIfam" id="NF009676">
    <property type="entry name" value="PRK13197.1"/>
    <property type="match status" value="1"/>
</dbReference>
<name>A0A853JAV6_9GAMM</name>
<gene>
    <name evidence="9 12" type="primary">pcp</name>
    <name evidence="12" type="ORF">H0E84_05855</name>
</gene>
<dbReference type="PROSITE" id="PS01334">
    <property type="entry name" value="PYRASE_CYS"/>
    <property type="match status" value="1"/>
</dbReference>
<evidence type="ECO:0000256" key="11">
    <source>
        <dbReference type="PROSITE-ProRule" id="PRU10077"/>
    </source>
</evidence>
<dbReference type="PRINTS" id="PR00706">
    <property type="entry name" value="PYROGLUPTASE"/>
</dbReference>
<evidence type="ECO:0000256" key="1">
    <source>
        <dbReference type="ARBA" id="ARBA00001770"/>
    </source>
</evidence>
<evidence type="ECO:0000256" key="8">
    <source>
        <dbReference type="ARBA" id="ARBA00022807"/>
    </source>
</evidence>
<sequence>MPTVLLTGFAPFGGEAVNPSWQAVSALHGARIAGHRVVARELPVEFGASVRALREALRQAAPALVLCVGQAGGRPRLSLERVAINVDDARIADNAGAQPVDRAVVAGGPAAYFATLPIKAMLAALRDAGIPAEVSQSAGTYVCNHVFYGLMHALRRGRVRGGFVHIPYSPAQASRHPGAPCMAVETVTAGLRVAVRTALTTEADLEISAGAEH</sequence>